<sequence length="112" mass="12159">MQGIELADFVNFYLSRKHRDEKGKGCTLAALGGDAARQFDDIKAAYEAGIEKLLEVLQGEDDEPKASRAEIIDTFAHALGALILSRACPDDSPLADEVLSVCHEQIMAKLTP</sequence>
<dbReference type="SUPFAM" id="SSF48498">
    <property type="entry name" value="Tetracyclin repressor-like, C-terminal domain"/>
    <property type="match status" value="1"/>
</dbReference>
<evidence type="ECO:0008006" key="3">
    <source>
        <dbReference type="Google" id="ProtNLM"/>
    </source>
</evidence>
<evidence type="ECO:0000313" key="2">
    <source>
        <dbReference type="Proteomes" id="UP000464661"/>
    </source>
</evidence>
<dbReference type="EMBL" id="AP022324">
    <property type="protein sequence ID" value="BBU45041.1"/>
    <property type="molecule type" value="Genomic_DNA"/>
</dbReference>
<organism evidence="1 2">
    <name type="scientific">Pseudomonas putida</name>
    <name type="common">Arthrobacter siderocapsulatus</name>
    <dbReference type="NCBI Taxonomy" id="303"/>
    <lineage>
        <taxon>Bacteria</taxon>
        <taxon>Pseudomonadati</taxon>
        <taxon>Pseudomonadota</taxon>
        <taxon>Gammaproteobacteria</taxon>
        <taxon>Pseudomonadales</taxon>
        <taxon>Pseudomonadaceae</taxon>
        <taxon>Pseudomonas</taxon>
    </lineage>
</organism>
<protein>
    <recommendedName>
        <fullName evidence="3">TetR family transcriptional regulator</fullName>
    </recommendedName>
</protein>
<reference evidence="1 2" key="1">
    <citation type="submission" date="2020-01" db="EMBL/GenBank/DDBJ databases">
        <title>Complete Genome Sequence of Pseudomonas putida Strain TS312, Harboring the HdtS type N-acyl-homoserine Lactone Synthase, Isolated from a Paper Mill.</title>
        <authorList>
            <person name="Hosoe A."/>
            <person name="Suenaga T."/>
            <person name="Sugi T."/>
            <person name="Izumi T."/>
            <person name="Nagai N."/>
            <person name="Terada A."/>
        </authorList>
    </citation>
    <scope>NUCLEOTIDE SEQUENCE [LARGE SCALE GENOMIC DNA]</scope>
    <source>
        <strain evidence="1 2">TS312</strain>
    </source>
</reference>
<dbReference type="InterPro" id="IPR036271">
    <property type="entry name" value="Tet_transcr_reg_TetR-rel_C_sf"/>
</dbReference>
<evidence type="ECO:0000313" key="1">
    <source>
        <dbReference type="EMBL" id="BBU45041.1"/>
    </source>
</evidence>
<dbReference type="Proteomes" id="UP000464661">
    <property type="component" value="Chromosome"/>
</dbReference>
<gene>
    <name evidence="1" type="ORF">PPTS312_29560</name>
</gene>
<dbReference type="RefSeq" id="WP_025754979.1">
    <property type="nucleotide sequence ID" value="NZ_AP022324.1"/>
</dbReference>
<proteinExistence type="predicted"/>
<dbReference type="Gene3D" id="1.10.357.10">
    <property type="entry name" value="Tetracycline Repressor, domain 2"/>
    <property type="match status" value="1"/>
</dbReference>
<accession>A0A7U6M323</accession>
<dbReference type="AlphaFoldDB" id="A0A7U6M323"/>
<name>A0A7U6M323_PSEPU</name>